<evidence type="ECO:0000313" key="1">
    <source>
        <dbReference type="EMBL" id="AXK43753.1"/>
    </source>
</evidence>
<accession>A0A345YIK1</accession>
<name>A0A345YIK1_9SPHN</name>
<dbReference type="Proteomes" id="UP000254508">
    <property type="component" value="Plasmid unnamed"/>
</dbReference>
<reference evidence="1 2" key="1">
    <citation type="submission" date="2018-07" db="EMBL/GenBank/DDBJ databases">
        <title>Genome sequence of Erythrobacter strain YH-07, an antagonistic bacterium isolated from Yellow Sea.</title>
        <authorList>
            <person name="Tang T."/>
            <person name="Liu Q."/>
            <person name="Sun X."/>
        </authorList>
    </citation>
    <scope>NUCLEOTIDE SEQUENCE [LARGE SCALE GENOMIC DNA]</scope>
    <source>
        <strain evidence="1 2">YH-07</strain>
        <plasmid evidence="1 2">unnamed</plasmid>
    </source>
</reference>
<evidence type="ECO:0000313" key="2">
    <source>
        <dbReference type="Proteomes" id="UP000254508"/>
    </source>
</evidence>
<gene>
    <name evidence="1" type="ORF">DVR09_14950</name>
</gene>
<dbReference type="AlphaFoldDB" id="A0A345YIK1"/>
<organism evidence="1 2">
    <name type="scientific">Erythrobacter aureus</name>
    <dbReference type="NCBI Taxonomy" id="2182384"/>
    <lineage>
        <taxon>Bacteria</taxon>
        <taxon>Pseudomonadati</taxon>
        <taxon>Pseudomonadota</taxon>
        <taxon>Alphaproteobacteria</taxon>
        <taxon>Sphingomonadales</taxon>
        <taxon>Erythrobacteraceae</taxon>
        <taxon>Erythrobacter/Porphyrobacter group</taxon>
        <taxon>Erythrobacter</taxon>
    </lineage>
</organism>
<dbReference type="RefSeq" id="WP_115418066.1">
    <property type="nucleotide sequence ID" value="NZ_CP031358.1"/>
</dbReference>
<geneLocation type="plasmid" evidence="1 2">
    <name>unnamed</name>
</geneLocation>
<proteinExistence type="predicted"/>
<protein>
    <submittedName>
        <fullName evidence="1">Uncharacterized protein</fullName>
    </submittedName>
</protein>
<sequence>MDMASAPKISSSDDSRNVITATMAKVVEGLDYEFHPLVNRTVCAFEVDGDFVHFDEHEIRNAAACAISGVMRDELAGLPDQRAATIEGACQRQLAIFVAEQSRNNWAI</sequence>
<dbReference type="EMBL" id="CP031358">
    <property type="protein sequence ID" value="AXK43753.1"/>
    <property type="molecule type" value="Genomic_DNA"/>
</dbReference>
<keyword evidence="1" id="KW-0614">Plasmid</keyword>
<keyword evidence="2" id="KW-1185">Reference proteome</keyword>
<dbReference type="KEGG" id="err:DVR09_14950"/>